<dbReference type="RefSeq" id="WP_162218504.1">
    <property type="nucleotide sequence ID" value="NZ_JAAEHK010000010.1"/>
</dbReference>
<dbReference type="EMBL" id="JAAEHK010000010">
    <property type="protein sequence ID" value="NDL70611.1"/>
    <property type="molecule type" value="Genomic_DNA"/>
</dbReference>
<organism evidence="2 3">
    <name type="scientific">Vreelandella alkaliphila</name>
    <dbReference type="NCBI Taxonomy" id="272774"/>
    <lineage>
        <taxon>Bacteria</taxon>
        <taxon>Pseudomonadati</taxon>
        <taxon>Pseudomonadota</taxon>
        <taxon>Gammaproteobacteria</taxon>
        <taxon>Oceanospirillales</taxon>
        <taxon>Halomonadaceae</taxon>
        <taxon>Vreelandella</taxon>
    </lineage>
</organism>
<evidence type="ECO:0000256" key="1">
    <source>
        <dbReference type="SAM" id="Coils"/>
    </source>
</evidence>
<dbReference type="Proteomes" id="UP000480312">
    <property type="component" value="Unassembled WGS sequence"/>
</dbReference>
<feature type="coiled-coil region" evidence="1">
    <location>
        <begin position="73"/>
        <end position="100"/>
    </location>
</feature>
<comment type="caution">
    <text evidence="2">The sequence shown here is derived from an EMBL/GenBank/DDBJ whole genome shotgun (WGS) entry which is preliminary data.</text>
</comment>
<keyword evidence="1" id="KW-0175">Coiled coil</keyword>
<protein>
    <submittedName>
        <fullName evidence="2">Uncharacterized protein</fullName>
    </submittedName>
</protein>
<gene>
    <name evidence="2" type="ORF">GPL32_08820</name>
</gene>
<evidence type="ECO:0000313" key="3">
    <source>
        <dbReference type="Proteomes" id="UP000480312"/>
    </source>
</evidence>
<accession>A0A7C9NX65</accession>
<dbReference type="OrthoDB" id="6160510at2"/>
<evidence type="ECO:0000313" key="2">
    <source>
        <dbReference type="EMBL" id="NDL70611.1"/>
    </source>
</evidence>
<dbReference type="AlphaFoldDB" id="A0A7C9NX65"/>
<sequence length="315" mass="35665">MTQQTAQTVSPLRPESQSMQVHNLNTEQQAVPAKCNLNYFQAPDVVSTGVTEAQLREKMESHLAVYVTRRAKLEEVTNELTRLRKTLSALNKQGEQADENWRHDFVKGFGKQSKAVRDQLRQKTQWKLEAEDIKEMIALLEPQVEWLKMHTFSARQALQFSQRKLADLTTYNDLMTSLDSLAASDEMAKLSEIMPRILDQIETATYNDVGYMIQLGLDVASKPGKSIKMYLSNDDTRHANREIRLRQYAALGELLVNHLPVIEDQVGSSSTELLTPLACEASQGDYQSVLGFSRRLKELEAQMGYTPSLDDLDNA</sequence>
<reference evidence="2 3" key="1">
    <citation type="submission" date="2020-01" db="EMBL/GenBank/DDBJ databases">
        <title>Whole genome sequencing of Halomonas alkaliphila strain LS44.</title>
        <authorList>
            <person name="Kumar S."/>
            <person name="Paul D."/>
            <person name="Shouche Y."/>
            <person name="Suryavanshi M.V."/>
        </authorList>
    </citation>
    <scope>NUCLEOTIDE SEQUENCE [LARGE SCALE GENOMIC DNA]</scope>
    <source>
        <strain evidence="2 3">LS44</strain>
    </source>
</reference>
<name>A0A7C9NX65_9GAMM</name>
<proteinExistence type="predicted"/>